<accession>A0A7X2IY91</accession>
<dbReference type="SUPFAM" id="SSF55718">
    <property type="entry name" value="SCP-like"/>
    <property type="match status" value="1"/>
</dbReference>
<dbReference type="RefSeq" id="WP_154307158.1">
    <property type="nucleotide sequence ID" value="NZ_WKKI01000010.1"/>
</dbReference>
<evidence type="ECO:0000313" key="2">
    <source>
        <dbReference type="Proteomes" id="UP000448867"/>
    </source>
</evidence>
<dbReference type="EMBL" id="WKKI01000010">
    <property type="protein sequence ID" value="MRX72017.1"/>
    <property type="molecule type" value="Genomic_DNA"/>
</dbReference>
<dbReference type="InterPro" id="IPR036527">
    <property type="entry name" value="SCP2_sterol-bd_dom_sf"/>
</dbReference>
<gene>
    <name evidence="1" type="ORF">GJU40_07510</name>
</gene>
<name>A0A7X2IY91_9BACI</name>
<comment type="caution">
    <text evidence="1">The sequence shown here is derived from an EMBL/GenBank/DDBJ whole genome shotgun (WGS) entry which is preliminary data.</text>
</comment>
<organism evidence="1 2">
    <name type="scientific">Metabacillus lacus</name>
    <dbReference type="NCBI Taxonomy" id="1983721"/>
    <lineage>
        <taxon>Bacteria</taxon>
        <taxon>Bacillati</taxon>
        <taxon>Bacillota</taxon>
        <taxon>Bacilli</taxon>
        <taxon>Bacillales</taxon>
        <taxon>Bacillaceae</taxon>
        <taxon>Metabacillus</taxon>
    </lineage>
</organism>
<sequence length="105" mass="11740">MTLEAFLHQVNSINLLVPLLPAKNLLVELQFPDEKHTLVFCRDGIASQASGYDQPDISIVASGITLEEILWGSLRIRQLHKLGLIEMKGSYRNILKLESILSLSL</sequence>
<evidence type="ECO:0008006" key="3">
    <source>
        <dbReference type="Google" id="ProtNLM"/>
    </source>
</evidence>
<protein>
    <recommendedName>
        <fullName evidence="3">SCP2 domain-containing protein</fullName>
    </recommendedName>
</protein>
<evidence type="ECO:0000313" key="1">
    <source>
        <dbReference type="EMBL" id="MRX72017.1"/>
    </source>
</evidence>
<dbReference type="AlphaFoldDB" id="A0A7X2IY91"/>
<proteinExistence type="predicted"/>
<keyword evidence="2" id="KW-1185">Reference proteome</keyword>
<dbReference type="Proteomes" id="UP000448867">
    <property type="component" value="Unassembled WGS sequence"/>
</dbReference>
<reference evidence="1 2" key="1">
    <citation type="submission" date="2019-11" db="EMBL/GenBank/DDBJ databases">
        <title>Bacillus lacus genome.</title>
        <authorList>
            <person name="Allen C.J."/>
            <person name="Newman J.D."/>
        </authorList>
    </citation>
    <scope>NUCLEOTIDE SEQUENCE [LARGE SCALE GENOMIC DNA]</scope>
    <source>
        <strain evidence="1 2">KCTC 33946</strain>
    </source>
</reference>